<dbReference type="Pfam" id="PF13812">
    <property type="entry name" value="PPR_3"/>
    <property type="match status" value="1"/>
</dbReference>
<gene>
    <name evidence="4" type="ORF">Esi_0158_0029</name>
</gene>
<dbReference type="InterPro" id="IPR011990">
    <property type="entry name" value="TPR-like_helical_dom_sf"/>
</dbReference>
<dbReference type="EMBL" id="FN649737">
    <property type="protein sequence ID" value="CBN78980.1"/>
    <property type="molecule type" value="Genomic_DNA"/>
</dbReference>
<dbReference type="PANTHER" id="PTHR47447">
    <property type="entry name" value="OS03G0856100 PROTEIN"/>
    <property type="match status" value="1"/>
</dbReference>
<feature type="repeat" description="PPR" evidence="2">
    <location>
        <begin position="191"/>
        <end position="225"/>
    </location>
</feature>
<sequence length="716" mass="79724">MIRVRSLAAACARECVRSASAGSSTSNGVGARAATGVVALRALRESSSLASAQPPSAADEAHSEGAGVMQPGNQQHEGEFERVEAVGDLLRQHARAREDWTGPLGLTDYERNRLREGLVRRIKRLAGANKRIKMGLVIQILDEGRRQGIKELVVYKAVLKQLLSTYGESKDAAQNLERVLERMEEDGLQPDVTTYNHILDFHALLHNSEAAVAVHEEMLSRGVEPNQRTASHMIVAHSRGCHDTMYRAVEEMYAKGWQGSRTACLGMIAVMGFRRDYDGVLYTIRRMREESKLPTEAAFVWAYRAAEHLGQVETAKQLFHHRAEAGLPPAEYVYVKMMLILMKAGKAEECLEYWRQLVCVHGLNGVVIHPETYNLAIKCTMVVDNQDEMEAVLAMMEAQRVVPTDETYAAALGGLEKWFTPHRAQGAQRAFEAIARSGPPPSMRVLQRKAKGWAHAGLWQEAEQLFSLVLAENGKLSNSEWKCLMMSQFYLGRFAEVKKSWSRNVEALEANKAGHSHLKLEYSLKAAKALGDVDWALEVRDAASEAGKRSVHLDRVLVEILLEAGRPQEARDVLKEWEAVALRASSARVFQGVYELALESCEKSGDVELGLQFFDGMRSASPPYRLRSSCPSVVFILKALKDAGRAHEVAPFFDEFLESLPRQELGTKRQLPGLKRRNLSKRNQGSTPEVVMTPRVSSPYMHKAAQLVPVRLATEH</sequence>
<evidence type="ECO:0008006" key="6">
    <source>
        <dbReference type="Google" id="ProtNLM"/>
    </source>
</evidence>
<evidence type="ECO:0000256" key="2">
    <source>
        <dbReference type="PROSITE-ProRule" id="PRU00708"/>
    </source>
</evidence>
<evidence type="ECO:0000313" key="4">
    <source>
        <dbReference type="EMBL" id="CBN78980.1"/>
    </source>
</evidence>
<feature type="compositionally biased region" description="Low complexity" evidence="3">
    <location>
        <begin position="48"/>
        <end position="58"/>
    </location>
</feature>
<dbReference type="InterPro" id="IPR002885">
    <property type="entry name" value="PPR_rpt"/>
</dbReference>
<dbReference type="PANTHER" id="PTHR47447:SF17">
    <property type="entry name" value="OS12G0638900 PROTEIN"/>
    <property type="match status" value="1"/>
</dbReference>
<dbReference type="InParanoid" id="D8LG81"/>
<evidence type="ECO:0000256" key="3">
    <source>
        <dbReference type="SAM" id="MobiDB-lite"/>
    </source>
</evidence>
<reference evidence="4 5" key="1">
    <citation type="journal article" date="2010" name="Nature">
        <title>The Ectocarpus genome and the independent evolution of multicellularity in brown algae.</title>
        <authorList>
            <person name="Cock J.M."/>
            <person name="Sterck L."/>
            <person name="Rouze P."/>
            <person name="Scornet D."/>
            <person name="Allen A.E."/>
            <person name="Amoutzias G."/>
            <person name="Anthouard V."/>
            <person name="Artiguenave F."/>
            <person name="Aury J.M."/>
            <person name="Badger J.H."/>
            <person name="Beszteri B."/>
            <person name="Billiau K."/>
            <person name="Bonnet E."/>
            <person name="Bothwell J.H."/>
            <person name="Bowler C."/>
            <person name="Boyen C."/>
            <person name="Brownlee C."/>
            <person name="Carrano C.J."/>
            <person name="Charrier B."/>
            <person name="Cho G.Y."/>
            <person name="Coelho S.M."/>
            <person name="Collen J."/>
            <person name="Corre E."/>
            <person name="Da Silva C."/>
            <person name="Delage L."/>
            <person name="Delaroque N."/>
            <person name="Dittami S.M."/>
            <person name="Doulbeau S."/>
            <person name="Elias M."/>
            <person name="Farnham G."/>
            <person name="Gachon C.M."/>
            <person name="Gschloessl B."/>
            <person name="Heesch S."/>
            <person name="Jabbari K."/>
            <person name="Jubin C."/>
            <person name="Kawai H."/>
            <person name="Kimura K."/>
            <person name="Kloareg B."/>
            <person name="Kupper F.C."/>
            <person name="Lang D."/>
            <person name="Le Bail A."/>
            <person name="Leblanc C."/>
            <person name="Lerouge P."/>
            <person name="Lohr M."/>
            <person name="Lopez P.J."/>
            <person name="Martens C."/>
            <person name="Maumus F."/>
            <person name="Michel G."/>
            <person name="Miranda-Saavedra D."/>
            <person name="Morales J."/>
            <person name="Moreau H."/>
            <person name="Motomura T."/>
            <person name="Nagasato C."/>
            <person name="Napoli C.A."/>
            <person name="Nelson D.R."/>
            <person name="Nyvall-Collen P."/>
            <person name="Peters A.F."/>
            <person name="Pommier C."/>
            <person name="Potin P."/>
            <person name="Poulain J."/>
            <person name="Quesneville H."/>
            <person name="Read B."/>
            <person name="Rensing S.A."/>
            <person name="Ritter A."/>
            <person name="Rousvoal S."/>
            <person name="Samanta M."/>
            <person name="Samson G."/>
            <person name="Schroeder D.C."/>
            <person name="Segurens B."/>
            <person name="Strittmatter M."/>
            <person name="Tonon T."/>
            <person name="Tregear J.W."/>
            <person name="Valentin K."/>
            <person name="von Dassow P."/>
            <person name="Yamagishi T."/>
            <person name="Van de Peer Y."/>
            <person name="Wincker P."/>
        </authorList>
    </citation>
    <scope>NUCLEOTIDE SEQUENCE [LARGE SCALE GENOMIC DNA]</scope>
    <source>
        <strain evidence="5">Ec32 / CCAP1310/4</strain>
    </source>
</reference>
<name>D8LG81_ECTSI</name>
<dbReference type="OrthoDB" id="185373at2759"/>
<dbReference type="STRING" id="2880.D8LG81"/>
<keyword evidence="1" id="KW-0677">Repeat</keyword>
<evidence type="ECO:0000313" key="5">
    <source>
        <dbReference type="Proteomes" id="UP000002630"/>
    </source>
</evidence>
<accession>D8LG81</accession>
<keyword evidence="5" id="KW-1185">Reference proteome</keyword>
<dbReference type="eggNOG" id="KOG4197">
    <property type="taxonomic scope" value="Eukaryota"/>
</dbReference>
<dbReference type="Gene3D" id="1.25.40.10">
    <property type="entry name" value="Tetratricopeptide repeat domain"/>
    <property type="match status" value="3"/>
</dbReference>
<dbReference type="PROSITE" id="PS51375">
    <property type="entry name" value="PPR"/>
    <property type="match status" value="1"/>
</dbReference>
<dbReference type="NCBIfam" id="TIGR00756">
    <property type="entry name" value="PPR"/>
    <property type="match status" value="1"/>
</dbReference>
<organism evidence="4 5">
    <name type="scientific">Ectocarpus siliculosus</name>
    <name type="common">Brown alga</name>
    <name type="synonym">Conferva siliculosa</name>
    <dbReference type="NCBI Taxonomy" id="2880"/>
    <lineage>
        <taxon>Eukaryota</taxon>
        <taxon>Sar</taxon>
        <taxon>Stramenopiles</taxon>
        <taxon>Ochrophyta</taxon>
        <taxon>PX clade</taxon>
        <taxon>Phaeophyceae</taxon>
        <taxon>Ectocarpales</taxon>
        <taxon>Ectocarpaceae</taxon>
        <taxon>Ectocarpus</taxon>
    </lineage>
</organism>
<dbReference type="AlphaFoldDB" id="D8LG81"/>
<protein>
    <recommendedName>
        <fullName evidence="6">Pentacotripeptide-repeat region of PRORP domain-containing protein</fullName>
    </recommendedName>
</protein>
<feature type="region of interest" description="Disordered" evidence="3">
    <location>
        <begin position="48"/>
        <end position="76"/>
    </location>
</feature>
<dbReference type="Proteomes" id="UP000002630">
    <property type="component" value="Linkage Group LG12"/>
</dbReference>
<evidence type="ECO:0000256" key="1">
    <source>
        <dbReference type="ARBA" id="ARBA00022737"/>
    </source>
</evidence>
<dbReference type="EMBL" id="FN648129">
    <property type="protein sequence ID" value="CBN78980.1"/>
    <property type="molecule type" value="Genomic_DNA"/>
</dbReference>
<proteinExistence type="predicted"/>